<feature type="domain" description="Hemerythrin-like" evidence="1">
    <location>
        <begin position="15"/>
        <end position="154"/>
    </location>
</feature>
<reference evidence="2 3" key="1">
    <citation type="submission" date="2017-05" db="EMBL/GenBank/DDBJ databases">
        <authorList>
            <person name="Varghese N."/>
            <person name="Submissions S."/>
        </authorList>
    </citation>
    <scope>NUCLEOTIDE SEQUENCE [LARGE SCALE GENOMIC DNA]</scope>
    <source>
        <strain evidence="2 3">DSM 26001</strain>
    </source>
</reference>
<dbReference type="Proteomes" id="UP001158049">
    <property type="component" value="Unassembled WGS sequence"/>
</dbReference>
<dbReference type="EMBL" id="FXUL01000001">
    <property type="protein sequence ID" value="SMP44480.1"/>
    <property type="molecule type" value="Genomic_DNA"/>
</dbReference>
<gene>
    <name evidence="2" type="ORF">SAMN06295970_101430</name>
</gene>
<dbReference type="RefSeq" id="WP_283440573.1">
    <property type="nucleotide sequence ID" value="NZ_FXUL01000001.1"/>
</dbReference>
<dbReference type="Gene3D" id="1.20.120.520">
    <property type="entry name" value="nmb1532 protein domain like"/>
    <property type="match status" value="1"/>
</dbReference>
<dbReference type="Pfam" id="PF01814">
    <property type="entry name" value="Hemerythrin"/>
    <property type="match status" value="1"/>
</dbReference>
<keyword evidence="3" id="KW-1185">Reference proteome</keyword>
<organism evidence="2 3">
    <name type="scientific">Noviherbaspirillum suwonense</name>
    <dbReference type="NCBI Taxonomy" id="1224511"/>
    <lineage>
        <taxon>Bacteria</taxon>
        <taxon>Pseudomonadati</taxon>
        <taxon>Pseudomonadota</taxon>
        <taxon>Betaproteobacteria</taxon>
        <taxon>Burkholderiales</taxon>
        <taxon>Oxalobacteraceae</taxon>
        <taxon>Noviherbaspirillum</taxon>
    </lineage>
</organism>
<evidence type="ECO:0000313" key="2">
    <source>
        <dbReference type="EMBL" id="SMP44480.1"/>
    </source>
</evidence>
<proteinExistence type="predicted"/>
<evidence type="ECO:0000313" key="3">
    <source>
        <dbReference type="Proteomes" id="UP001158049"/>
    </source>
</evidence>
<sequence length="182" mass="20300">MTTTLFDTAPDFDQPVAVLKHCHDRIRKQLKTMDMLASPAVLAATPDEVRQAAAAVLRYFEKAAPQHHEDEEHDLLPMLADTARGEDAALLARLTPEVLDEHHQMEQLWQRLQPQLAAIAAGQSSTLDGTDAAAFGELYLRHMDKEESHIAPMAKRLFSPSQMQRLGNAMRSRRGIALPEES</sequence>
<protein>
    <submittedName>
        <fullName evidence="2">Hemerythrin-like domain-containing protein</fullName>
    </submittedName>
</protein>
<comment type="caution">
    <text evidence="2">The sequence shown here is derived from an EMBL/GenBank/DDBJ whole genome shotgun (WGS) entry which is preliminary data.</text>
</comment>
<evidence type="ECO:0000259" key="1">
    <source>
        <dbReference type="Pfam" id="PF01814"/>
    </source>
</evidence>
<dbReference type="InterPro" id="IPR012312">
    <property type="entry name" value="Hemerythrin-like"/>
</dbReference>
<name>A0ABY1PS24_9BURK</name>
<accession>A0ABY1PS24</accession>
<dbReference type="CDD" id="cd12108">
    <property type="entry name" value="Hr-like"/>
    <property type="match status" value="1"/>
</dbReference>